<keyword evidence="1" id="KW-0479">Metal-binding</keyword>
<evidence type="ECO:0000256" key="1">
    <source>
        <dbReference type="ARBA" id="ARBA00022723"/>
    </source>
</evidence>
<dbReference type="Gene3D" id="3.30.40.10">
    <property type="entry name" value="Zinc/RING finger domain, C3HC4 (zinc finger)"/>
    <property type="match status" value="1"/>
</dbReference>
<dbReference type="InterPro" id="IPR013083">
    <property type="entry name" value="Znf_RING/FYVE/PHD"/>
</dbReference>
<evidence type="ECO:0000256" key="2">
    <source>
        <dbReference type="ARBA" id="ARBA00022771"/>
    </source>
</evidence>
<keyword evidence="3" id="KW-0862">Zinc</keyword>
<proteinExistence type="predicted"/>
<dbReference type="AlphaFoldDB" id="A0A7S0S8M2"/>
<keyword evidence="2 4" id="KW-0863">Zinc-finger</keyword>
<dbReference type="EMBL" id="HBFC01003063">
    <property type="protein sequence ID" value="CAD8698939.1"/>
    <property type="molecule type" value="Transcribed_RNA"/>
</dbReference>
<sequence>MENTIARALAATEVQKADGNAALQSARAEAAAKAKLEADAKADAAARAAVIAEKIRREGEAAGLRAEVEAAAAAAEFEAQAKDASSSLQAAHKTIRRLEEAVSSAQASHAQALRQDREGFERELASALDGFDCELAAAAAAAAAVAASATVAQGVLSKSLEDAHSRGAAADKERFTAQAMVDALEKKCRQLEKVIEDLKDGTGAAEEMAVTAVRKTLGKALEDSTATRDQIEAVGEKIVSLRLEVAPGMGESEGGSGEDGNGSGSGGSGGGSDGAGAEYAAAMAEWRDAMDFISFSKSNRFAVKADPNEDGEPKTVEEAVVEAVGQIVWRFTRLDKLARAAAGVAVVAIAARASVCVTEKERELEMSVKKLTRAEEAVESAVTCMACMGVFKQPVTCVPCGHTYCGECYVRGGDCPECGADVEHVVEATLLESVASKYEYKLTTLRSLARLVAS</sequence>
<feature type="region of interest" description="Disordered" evidence="6">
    <location>
        <begin position="247"/>
        <end position="275"/>
    </location>
</feature>
<dbReference type="GO" id="GO:0008270">
    <property type="term" value="F:zinc ion binding"/>
    <property type="evidence" value="ECO:0007669"/>
    <property type="project" value="UniProtKB-KW"/>
</dbReference>
<dbReference type="InterPro" id="IPR017907">
    <property type="entry name" value="Znf_RING_CS"/>
</dbReference>
<feature type="domain" description="RING-type" evidence="7">
    <location>
        <begin position="384"/>
        <end position="418"/>
    </location>
</feature>
<evidence type="ECO:0000256" key="6">
    <source>
        <dbReference type="SAM" id="MobiDB-lite"/>
    </source>
</evidence>
<evidence type="ECO:0000313" key="8">
    <source>
        <dbReference type="EMBL" id="CAD8698939.1"/>
    </source>
</evidence>
<dbReference type="InterPro" id="IPR001841">
    <property type="entry name" value="Znf_RING"/>
</dbReference>
<dbReference type="PROSITE" id="PS00518">
    <property type="entry name" value="ZF_RING_1"/>
    <property type="match status" value="1"/>
</dbReference>
<evidence type="ECO:0000259" key="7">
    <source>
        <dbReference type="PROSITE" id="PS50089"/>
    </source>
</evidence>
<evidence type="ECO:0000256" key="4">
    <source>
        <dbReference type="PROSITE-ProRule" id="PRU00175"/>
    </source>
</evidence>
<feature type="coiled-coil region" evidence="5">
    <location>
        <begin position="81"/>
        <end position="115"/>
    </location>
</feature>
<feature type="compositionally biased region" description="Gly residues" evidence="6">
    <location>
        <begin position="251"/>
        <end position="274"/>
    </location>
</feature>
<gene>
    <name evidence="8" type="ORF">MANT1106_LOCUS1620</name>
</gene>
<evidence type="ECO:0000256" key="3">
    <source>
        <dbReference type="ARBA" id="ARBA00022833"/>
    </source>
</evidence>
<name>A0A7S0S8M2_9CHLO</name>
<evidence type="ECO:0000256" key="5">
    <source>
        <dbReference type="SAM" id="Coils"/>
    </source>
</evidence>
<dbReference type="Pfam" id="PF00097">
    <property type="entry name" value="zf-C3HC4"/>
    <property type="match status" value="1"/>
</dbReference>
<reference evidence="8" key="1">
    <citation type="submission" date="2021-01" db="EMBL/GenBank/DDBJ databases">
        <authorList>
            <person name="Corre E."/>
            <person name="Pelletier E."/>
            <person name="Niang G."/>
            <person name="Scheremetjew M."/>
            <person name="Finn R."/>
            <person name="Kale V."/>
            <person name="Holt S."/>
            <person name="Cochrane G."/>
            <person name="Meng A."/>
            <person name="Brown T."/>
            <person name="Cohen L."/>
        </authorList>
    </citation>
    <scope>NUCLEOTIDE SEQUENCE</scope>
    <source>
        <strain evidence="8">SL-175</strain>
    </source>
</reference>
<accession>A0A7S0S8M2</accession>
<protein>
    <recommendedName>
        <fullName evidence="7">RING-type domain-containing protein</fullName>
    </recommendedName>
</protein>
<organism evidence="8">
    <name type="scientific">Mantoniella antarctica</name>
    <dbReference type="NCBI Taxonomy" id="81844"/>
    <lineage>
        <taxon>Eukaryota</taxon>
        <taxon>Viridiplantae</taxon>
        <taxon>Chlorophyta</taxon>
        <taxon>Mamiellophyceae</taxon>
        <taxon>Mamiellales</taxon>
        <taxon>Mamiellaceae</taxon>
        <taxon>Mantoniella</taxon>
    </lineage>
</organism>
<dbReference type="InterPro" id="IPR018957">
    <property type="entry name" value="Znf_C3HC4_RING-type"/>
</dbReference>
<keyword evidence="5" id="KW-0175">Coiled coil</keyword>
<dbReference type="SUPFAM" id="SSF57850">
    <property type="entry name" value="RING/U-box"/>
    <property type="match status" value="1"/>
</dbReference>
<dbReference type="PROSITE" id="PS50089">
    <property type="entry name" value="ZF_RING_2"/>
    <property type="match status" value="1"/>
</dbReference>